<accession>V5HHT1</accession>
<dbReference type="Gene3D" id="2.60.40.10">
    <property type="entry name" value="Immunoglobulins"/>
    <property type="match status" value="4"/>
</dbReference>
<proteinExistence type="evidence at transcript level"/>
<keyword evidence="2" id="KW-0677">Repeat</keyword>
<keyword evidence="3" id="KW-1015">Disulfide bond</keyword>
<dbReference type="AlphaFoldDB" id="V5HHT1"/>
<dbReference type="PANTHER" id="PTHR12231:SF253">
    <property type="entry name" value="DPR-INTERACTING PROTEIN ETA, ISOFORM B-RELATED"/>
    <property type="match status" value="1"/>
</dbReference>
<feature type="domain" description="Ig-like" evidence="5">
    <location>
        <begin position="314"/>
        <end position="404"/>
    </location>
</feature>
<feature type="non-terminal residue" evidence="6">
    <location>
        <position position="1"/>
    </location>
</feature>
<evidence type="ECO:0000256" key="1">
    <source>
        <dbReference type="ARBA" id="ARBA00022729"/>
    </source>
</evidence>
<keyword evidence="1" id="KW-0732">Signal</keyword>
<dbReference type="Pfam" id="PF07679">
    <property type="entry name" value="I-set"/>
    <property type="match status" value="4"/>
</dbReference>
<dbReference type="InterPro" id="IPR007110">
    <property type="entry name" value="Ig-like_dom"/>
</dbReference>
<reference evidence="6" key="1">
    <citation type="journal article" date="2015" name="Sci. Rep.">
        <title>Tissue- and time-dependent transcription in Ixodes ricinus salivary glands and midguts when blood feeding on the vertebrate host.</title>
        <authorList>
            <person name="Kotsyfakis M."/>
            <person name="Schwarz A."/>
            <person name="Erhart J."/>
            <person name="Ribeiro J.M."/>
        </authorList>
    </citation>
    <scope>NUCLEOTIDE SEQUENCE</scope>
    <source>
        <tissue evidence="6">Salivary gland and midgut</tissue>
    </source>
</reference>
<dbReference type="InterPro" id="IPR051170">
    <property type="entry name" value="Neural/epithelial_adhesion"/>
</dbReference>
<organism evidence="6">
    <name type="scientific">Ixodes ricinus</name>
    <name type="common">Common tick</name>
    <name type="synonym">Acarus ricinus</name>
    <dbReference type="NCBI Taxonomy" id="34613"/>
    <lineage>
        <taxon>Eukaryota</taxon>
        <taxon>Metazoa</taxon>
        <taxon>Ecdysozoa</taxon>
        <taxon>Arthropoda</taxon>
        <taxon>Chelicerata</taxon>
        <taxon>Arachnida</taxon>
        <taxon>Acari</taxon>
        <taxon>Parasitiformes</taxon>
        <taxon>Ixodida</taxon>
        <taxon>Ixodoidea</taxon>
        <taxon>Ixodidae</taxon>
        <taxon>Ixodinae</taxon>
        <taxon>Ixodes</taxon>
    </lineage>
</organism>
<feature type="domain" description="Ig-like" evidence="5">
    <location>
        <begin position="35"/>
        <end position="125"/>
    </location>
</feature>
<dbReference type="SMART" id="SM00409">
    <property type="entry name" value="IG"/>
    <property type="match status" value="4"/>
</dbReference>
<keyword evidence="4" id="KW-0393">Immunoglobulin domain</keyword>
<evidence type="ECO:0000313" key="6">
    <source>
        <dbReference type="EMBL" id="JAB74822.1"/>
    </source>
</evidence>
<evidence type="ECO:0000256" key="2">
    <source>
        <dbReference type="ARBA" id="ARBA00022737"/>
    </source>
</evidence>
<dbReference type="InterPro" id="IPR013098">
    <property type="entry name" value="Ig_I-set"/>
</dbReference>
<dbReference type="EMBL" id="GANP01009646">
    <property type="protein sequence ID" value="JAB74822.1"/>
    <property type="molecule type" value="mRNA"/>
</dbReference>
<dbReference type="PROSITE" id="PS50835">
    <property type="entry name" value="IG_LIKE"/>
    <property type="match status" value="4"/>
</dbReference>
<protein>
    <submittedName>
        <fullName evidence="6">Putative neural cell adhesion molecule l1</fullName>
    </submittedName>
</protein>
<dbReference type="InterPro" id="IPR013783">
    <property type="entry name" value="Ig-like_fold"/>
</dbReference>
<feature type="domain" description="Ig-like" evidence="5">
    <location>
        <begin position="128"/>
        <end position="218"/>
    </location>
</feature>
<sequence length="457" mass="50417">AKLNNVSELDYGNYTCLSQNKYGIAISTVEVSGKPTLRTSIHWTRNLDGSRGAELVCTVDSANPSRTKWLRNDGSPLRPDEYLQLYVDKNNHRVKFNNASELNYGNYTCVSQNKYGIAMSTVEMSGKPNLRTNIKWTRNSDGSRSAELVCTVDSANPSRTKWLGNDGSPLLQGESFELSVVGNDHRVKFNIASELNYGNYTCVSQNKYGIAMSTVEVSGKPSVETILRWTRGLDGSPIAELLCTVHSARPSRTVWLRSDASPLVHGESLQLAVADDNYTVKFHDVKEKDYGNYTCISQNKYGIAMSTVEISGKPTVTTTLQWTRKCDGNLSAELVCVVFCPGLSCTHWQRDDGTPLFHSESVHLSSVGYNTTAKFNNVSERNYGNYTCVSKNKYGIAMGTVEISDESAKTQDLHPTFLASTEDCEMTNALSLLPGDYHTTKAKTEKASRNSSTARTS</sequence>
<dbReference type="InterPro" id="IPR003599">
    <property type="entry name" value="Ig_sub"/>
</dbReference>
<evidence type="ECO:0000256" key="4">
    <source>
        <dbReference type="ARBA" id="ARBA00023319"/>
    </source>
</evidence>
<dbReference type="PANTHER" id="PTHR12231">
    <property type="entry name" value="CTX-RELATED TYPE I TRANSMEMBRANE PROTEIN"/>
    <property type="match status" value="1"/>
</dbReference>
<dbReference type="CDD" id="cd00096">
    <property type="entry name" value="Ig"/>
    <property type="match status" value="1"/>
</dbReference>
<dbReference type="FunFam" id="2.60.40.10:FF:003218">
    <property type="match status" value="2"/>
</dbReference>
<evidence type="ECO:0000259" key="5">
    <source>
        <dbReference type="PROSITE" id="PS50835"/>
    </source>
</evidence>
<evidence type="ECO:0000256" key="3">
    <source>
        <dbReference type="ARBA" id="ARBA00023157"/>
    </source>
</evidence>
<feature type="domain" description="Ig-like" evidence="5">
    <location>
        <begin position="221"/>
        <end position="311"/>
    </location>
</feature>
<dbReference type="InterPro" id="IPR003598">
    <property type="entry name" value="Ig_sub2"/>
</dbReference>
<dbReference type="InterPro" id="IPR036179">
    <property type="entry name" value="Ig-like_dom_sf"/>
</dbReference>
<name>V5HHT1_IXORI</name>
<dbReference type="SMART" id="SM00408">
    <property type="entry name" value="IGc2"/>
    <property type="match status" value="4"/>
</dbReference>
<dbReference type="SUPFAM" id="SSF48726">
    <property type="entry name" value="Immunoglobulin"/>
    <property type="match status" value="4"/>
</dbReference>